<dbReference type="PANTHER" id="PTHR12835:SF5">
    <property type="entry name" value="BIOTIN--PROTEIN LIGASE"/>
    <property type="match status" value="1"/>
</dbReference>
<feature type="domain" description="BPL/LPL catalytic" evidence="2">
    <location>
        <begin position="224"/>
        <end position="416"/>
    </location>
</feature>
<proteinExistence type="predicted"/>
<dbReference type="EMBL" id="JADNYJ010000060">
    <property type="protein sequence ID" value="KAF8895906.1"/>
    <property type="molecule type" value="Genomic_DNA"/>
</dbReference>
<dbReference type="SUPFAM" id="SSF55681">
    <property type="entry name" value="Class II aaRS and biotin synthetases"/>
    <property type="match status" value="1"/>
</dbReference>
<dbReference type="AlphaFoldDB" id="A0A9P5NMH2"/>
<dbReference type="InterPro" id="IPR004143">
    <property type="entry name" value="BPL_LPL_catalytic"/>
</dbReference>
<dbReference type="Gene3D" id="3.30.930.10">
    <property type="entry name" value="Bira Bifunctional Protein, Domain 2"/>
    <property type="match status" value="1"/>
</dbReference>
<evidence type="ECO:0000256" key="1">
    <source>
        <dbReference type="SAM" id="MobiDB-lite"/>
    </source>
</evidence>
<dbReference type="GO" id="GO:0005737">
    <property type="term" value="C:cytoplasm"/>
    <property type="evidence" value="ECO:0007669"/>
    <property type="project" value="TreeGrafter"/>
</dbReference>
<dbReference type="Proteomes" id="UP000724874">
    <property type="component" value="Unassembled WGS sequence"/>
</dbReference>
<comment type="caution">
    <text evidence="3">The sequence shown here is derived from an EMBL/GenBank/DDBJ whole genome shotgun (WGS) entry which is preliminary data.</text>
</comment>
<evidence type="ECO:0000313" key="4">
    <source>
        <dbReference type="Proteomes" id="UP000724874"/>
    </source>
</evidence>
<dbReference type="PANTHER" id="PTHR12835">
    <property type="entry name" value="BIOTIN PROTEIN LIGASE"/>
    <property type="match status" value="1"/>
</dbReference>
<gene>
    <name evidence="3" type="ORF">CPB84DRAFT_1782164</name>
</gene>
<accession>A0A9P5NMH2</accession>
<evidence type="ECO:0000259" key="2">
    <source>
        <dbReference type="PROSITE" id="PS51733"/>
    </source>
</evidence>
<dbReference type="PROSITE" id="PS51733">
    <property type="entry name" value="BPL_LPL_CATALYTIC"/>
    <property type="match status" value="1"/>
</dbReference>
<sequence length="504" mass="55121">MLGTDPSVVQRSRGLGLGSTGLTFELATSETPLKFYDKSNDRYITFEDHDVKSQVPPRIASIKISDDALINGIYDEEVAEFRGFEDIKGASVVAHYQDEGKKSVAGLVIEISKGRMALWGPSIEYPLTEPPVSSVIASSTKLSLEEAKAADQGRKNKTHYITTPSPVLTATPSEPTSSPQSGVQLSTLKDANDEFNKSAREQANAPSDPSTWQPKHIILCRDGALPRNSLSAETWGIGEALMYGEAVTSTQTMLDKNPYMLSHLPTPLLSLASHQLAGRGRGSNVWLSPSGCLQFSLLLRLSLAHFPATKIVFLQYLFALAVVEACRDEKVLGPKAGEKICGKLAGFWSIPVFTPSFYFLALNTLTNKAGCGLNVLNPPPITSLSQLQSASREALSMEQTAALIMAKFESMWRVFMQEKGSFEPFMNLYLGRWLHSDQLVTLTTTTPQRVVRIAGITLDHGLLRTVPERSGMFELRSGGDVEYIDLQPDGNSFDLMLNLIKSKT</sequence>
<organism evidence="3 4">
    <name type="scientific">Gymnopilus junonius</name>
    <name type="common">Spectacular rustgill mushroom</name>
    <name type="synonym">Gymnopilus spectabilis subsp. junonius</name>
    <dbReference type="NCBI Taxonomy" id="109634"/>
    <lineage>
        <taxon>Eukaryota</taxon>
        <taxon>Fungi</taxon>
        <taxon>Dikarya</taxon>
        <taxon>Basidiomycota</taxon>
        <taxon>Agaricomycotina</taxon>
        <taxon>Agaricomycetes</taxon>
        <taxon>Agaricomycetidae</taxon>
        <taxon>Agaricales</taxon>
        <taxon>Agaricineae</taxon>
        <taxon>Hymenogastraceae</taxon>
        <taxon>Gymnopilus</taxon>
    </lineage>
</organism>
<keyword evidence="4" id="KW-1185">Reference proteome</keyword>
<evidence type="ECO:0000313" key="3">
    <source>
        <dbReference type="EMBL" id="KAF8895906.1"/>
    </source>
</evidence>
<reference evidence="3" key="1">
    <citation type="submission" date="2020-11" db="EMBL/GenBank/DDBJ databases">
        <authorList>
            <consortium name="DOE Joint Genome Institute"/>
            <person name="Ahrendt S."/>
            <person name="Riley R."/>
            <person name="Andreopoulos W."/>
            <person name="LaButti K."/>
            <person name="Pangilinan J."/>
            <person name="Ruiz-duenas F.J."/>
            <person name="Barrasa J.M."/>
            <person name="Sanchez-Garcia M."/>
            <person name="Camarero S."/>
            <person name="Miyauchi S."/>
            <person name="Serrano A."/>
            <person name="Linde D."/>
            <person name="Babiker R."/>
            <person name="Drula E."/>
            <person name="Ayuso-Fernandez I."/>
            <person name="Pacheco R."/>
            <person name="Padilla G."/>
            <person name="Ferreira P."/>
            <person name="Barriuso J."/>
            <person name="Kellner H."/>
            <person name="Castanera R."/>
            <person name="Alfaro M."/>
            <person name="Ramirez L."/>
            <person name="Pisabarro A.G."/>
            <person name="Kuo A."/>
            <person name="Tritt A."/>
            <person name="Lipzen A."/>
            <person name="He G."/>
            <person name="Yan M."/>
            <person name="Ng V."/>
            <person name="Cullen D."/>
            <person name="Martin F."/>
            <person name="Rosso M.-N."/>
            <person name="Henrissat B."/>
            <person name="Hibbett D."/>
            <person name="Martinez A.T."/>
            <person name="Grigoriev I.V."/>
        </authorList>
    </citation>
    <scope>NUCLEOTIDE SEQUENCE</scope>
    <source>
        <strain evidence="3">AH 44721</strain>
    </source>
</reference>
<dbReference type="InterPro" id="IPR045864">
    <property type="entry name" value="aa-tRNA-synth_II/BPL/LPL"/>
</dbReference>
<protein>
    <recommendedName>
        <fullName evidence="2">BPL/LPL catalytic domain-containing protein</fullName>
    </recommendedName>
</protein>
<dbReference type="OrthoDB" id="10250105at2759"/>
<feature type="region of interest" description="Disordered" evidence="1">
    <location>
        <begin position="150"/>
        <end position="184"/>
    </location>
</feature>
<dbReference type="Pfam" id="PF03099">
    <property type="entry name" value="BPL_LplA_LipB"/>
    <property type="match status" value="1"/>
</dbReference>
<feature type="compositionally biased region" description="Polar residues" evidence="1">
    <location>
        <begin position="159"/>
        <end position="184"/>
    </location>
</feature>
<dbReference type="GO" id="GO:0004077">
    <property type="term" value="F:biotin--[biotin carboxyl-carrier protein] ligase activity"/>
    <property type="evidence" value="ECO:0007669"/>
    <property type="project" value="TreeGrafter"/>
</dbReference>
<name>A0A9P5NMH2_GYMJU</name>